<dbReference type="PANTHER" id="PTHR46557:SF1">
    <property type="entry name" value="SERINE_THREONINE-PROTEIN PHOSPHATASE 1 REGULATORY SUBUNIT 10"/>
    <property type="match status" value="1"/>
</dbReference>
<feature type="compositionally biased region" description="Polar residues" evidence="3">
    <location>
        <begin position="644"/>
        <end position="659"/>
    </location>
</feature>
<evidence type="ECO:0000313" key="7">
    <source>
        <dbReference type="Proteomes" id="UP000078200"/>
    </source>
</evidence>
<accession>A0A1A9VXN5</accession>
<dbReference type="PROSITE" id="PS50103">
    <property type="entry name" value="ZF_C3H1"/>
    <property type="match status" value="1"/>
</dbReference>
<dbReference type="PANTHER" id="PTHR46557">
    <property type="entry name" value="SERINE/THREONINE-PROTEIN PHOSPHATASE 1 REGULATORY SUBUNIT 10-RELATED"/>
    <property type="match status" value="1"/>
</dbReference>
<dbReference type="Proteomes" id="UP000078200">
    <property type="component" value="Unassembled WGS sequence"/>
</dbReference>
<dbReference type="GO" id="GO:0008157">
    <property type="term" value="F:protein phosphatase 1 binding"/>
    <property type="evidence" value="ECO:0007669"/>
    <property type="project" value="TreeGrafter"/>
</dbReference>
<protein>
    <recommendedName>
        <fullName evidence="8">Serine/threonine-protein phosphatase 1 regulatory subunit 10</fullName>
    </recommendedName>
</protein>
<keyword evidence="2" id="KW-0479">Metal-binding</keyword>
<sequence length="1370" mass="148069">MHVDVELENIEAITRRSLIVKMPRIVPIQLLKCLKVLLDDNGGILSAGEVKRIASLMTKYSKKLVSKCIYVQILKCTKTELLGEFMGAGGWSLVYTWLNDAIRAMNWPLVQEILELLLLCPVDVHRLKINSAPKLVKGLCKDGGNEGVRILAKRLVEQWLKIVTDNPESSASKTPASTQIANQNQSVNKAMTPQQSSLVKTSTTAAVAPVENSVSVTQSSATVNSAALTTCSGSLTNVTTTTQPETKQSGSESLQQAQDEKQINNKEKAQQKDEQKEESQVEQDPLGEVQDVAPTSTSYTLTPAQKKASESGLVYKIVVKDGQQVLAKVAKPVIPIVKLSASAIAAAVSSDRDKEKNINDSIGKEGDDIEDGEGANSINDSTAAADVEEDDNSSSLDKTEKESENNSSTEEEIDTTKNKHKSSTEADKKNDDKKSEGEKEKSGSASRKEHRRSKDSKDVKERRSSSSGIEKDKEKDKDGKSKSSSSSGHKSSSHKSSSSKSSSSSSSSKSKSSSSSHRSSSDKHRSDKDRSSSNKEKEKDRSSGSSSSSSSKHKSSSKSSSSSYSSSTKDKHRDKEREKSSSNSSVSSSSANKSKDKERSDKDANQIEKDKTTSNHERSNSNISTSPSIDKLGRIPKKPKDDASASTSDESQTKPTSITIPFKKASISIEIRRDSEKAKTVKTYKSQFRSHGLTEEAPPPPSRKGLKKPSFGAHTPGTILPTSLPSSLKRSSPTPRDSPGEKRSKIDLNNVTLANEKPGAIKLIPPKKIQTLVETNLFSDALSAATGPKKITKRKRPVTPSSASTGTAASSCNKEGPSPSTSPDLSKVVSLKFYQDTLDESKTEDSKSDKENESDSISKENCEDSSLDKDIEDDDDIPLKKVKEDIEQKVAKERKLDVDGNIIDLSETEDLNRGKEGSPNENSPNEVVIVVEDEPSGVRKPGPGCGPNGPPGVLMLHRRKGPKKKLSWSPQETLEQIRYFDLDETERVNVTKTSFMDMKNLEHFNERDAIIMSRRGFQREDNMEAQTTWKPLIEVEDVPHHPDGSQSKQRKIQAEREMTTLRALYFSHAIIPDSPAEAEIEPVFAYDVPVIPLDDLTGNPDAVNDFTSMPWPEPKGSPKQGDNALSGTGGLGSPVDMFAGPVPPVIPANTNNPFNPFLSPFGNSGGQAPQQMPLQNGPQSPWQNPTNAMGPMGPGNGPLLGNPFNGHSSPTMDMGGPGMGPVPMVNNGPPQNFLGQFGPNGAPFGAPPGSQFGPPNNAMFNGPPKNFGPMGPMPLMGPNMNMLNNNGPMMNGPNQRLGNNRNNGGNGNWRTGGSNFQDNNGGNNWRPNISNRGNSGGGNNSNNGVCKAFMRGHCHLGKSCKYIHPKRKRI</sequence>
<dbReference type="SMART" id="SM00356">
    <property type="entry name" value="ZnF_C3H1"/>
    <property type="match status" value="1"/>
</dbReference>
<keyword evidence="7" id="KW-1185">Reference proteome</keyword>
<keyword evidence="2" id="KW-0862">Zinc</keyword>
<dbReference type="VEuPathDB" id="VectorBase:GAUT050939"/>
<evidence type="ECO:0000259" key="4">
    <source>
        <dbReference type="PROSITE" id="PS50103"/>
    </source>
</evidence>
<feature type="compositionally biased region" description="Basic and acidic residues" evidence="3">
    <location>
        <begin position="670"/>
        <end position="679"/>
    </location>
</feature>
<feature type="compositionally biased region" description="Basic and acidic residues" evidence="3">
    <location>
        <begin position="568"/>
        <end position="580"/>
    </location>
</feature>
<reference evidence="6" key="1">
    <citation type="submission" date="2020-05" db="UniProtKB">
        <authorList>
            <consortium name="EnsemblMetazoa"/>
        </authorList>
    </citation>
    <scope>IDENTIFICATION</scope>
    <source>
        <strain evidence="6">TTRI</strain>
    </source>
</reference>
<comment type="subcellular location">
    <subcellularLocation>
        <location evidence="1">Nucleus</location>
    </subcellularLocation>
</comment>
<dbReference type="GO" id="GO:0072357">
    <property type="term" value="C:PTW/PP1 phosphatase complex"/>
    <property type="evidence" value="ECO:0007669"/>
    <property type="project" value="TreeGrafter"/>
</dbReference>
<feature type="compositionally biased region" description="Basic and acidic residues" evidence="3">
    <location>
        <begin position="839"/>
        <end position="869"/>
    </location>
</feature>
<dbReference type="PROSITE" id="PS51319">
    <property type="entry name" value="TFIIS_N"/>
    <property type="match status" value="1"/>
</dbReference>
<feature type="compositionally biased region" description="Polar residues" evidence="3">
    <location>
        <begin position="236"/>
        <end position="257"/>
    </location>
</feature>
<feature type="compositionally biased region" description="Low complexity" evidence="3">
    <location>
        <begin position="482"/>
        <end position="518"/>
    </location>
</feature>
<feature type="region of interest" description="Disordered" evidence="3">
    <location>
        <begin position="346"/>
        <end position="766"/>
    </location>
</feature>
<feature type="compositionally biased region" description="Basic and acidic residues" evidence="3">
    <location>
        <begin position="593"/>
        <end position="619"/>
    </location>
</feature>
<feature type="domain" description="C3H1-type" evidence="4">
    <location>
        <begin position="1340"/>
        <end position="1367"/>
    </location>
</feature>
<feature type="region of interest" description="Disordered" evidence="3">
    <location>
        <begin position="781"/>
        <end position="882"/>
    </location>
</feature>
<feature type="region of interest" description="Disordered" evidence="3">
    <location>
        <begin position="1109"/>
        <end position="1131"/>
    </location>
</feature>
<evidence type="ECO:0000256" key="2">
    <source>
        <dbReference type="PROSITE-ProRule" id="PRU00723"/>
    </source>
</evidence>
<feature type="compositionally biased region" description="Basic and acidic residues" evidence="3">
    <location>
        <begin position="455"/>
        <end position="481"/>
    </location>
</feature>
<feature type="compositionally biased region" description="Low complexity" evidence="3">
    <location>
        <begin position="581"/>
        <end position="592"/>
    </location>
</feature>
<feature type="compositionally biased region" description="Basic and acidic residues" evidence="3">
    <location>
        <begin position="414"/>
        <end position="442"/>
    </location>
</feature>
<dbReference type="Pfam" id="PF00642">
    <property type="entry name" value="zf-CCCH"/>
    <property type="match status" value="1"/>
</dbReference>
<feature type="region of interest" description="Disordered" evidence="3">
    <location>
        <begin position="167"/>
        <end position="196"/>
    </location>
</feature>
<feature type="compositionally biased region" description="Low complexity" evidence="3">
    <location>
        <begin position="799"/>
        <end position="811"/>
    </location>
</feature>
<dbReference type="GO" id="GO:0000785">
    <property type="term" value="C:chromatin"/>
    <property type="evidence" value="ECO:0007669"/>
    <property type="project" value="TreeGrafter"/>
</dbReference>
<evidence type="ECO:0000256" key="1">
    <source>
        <dbReference type="PROSITE-ProRule" id="PRU00649"/>
    </source>
</evidence>
<dbReference type="SUPFAM" id="SSF47676">
    <property type="entry name" value="Conserved domain common to transcription factors TFIIS, elongin A, CRSP70"/>
    <property type="match status" value="1"/>
</dbReference>
<dbReference type="InterPro" id="IPR035441">
    <property type="entry name" value="TFIIS/LEDGF_dom_sf"/>
</dbReference>
<dbReference type="InterPro" id="IPR000571">
    <property type="entry name" value="Znf_CCCH"/>
</dbReference>
<evidence type="ECO:0000313" key="6">
    <source>
        <dbReference type="EnsemblMetazoa" id="GAUT050939-PA"/>
    </source>
</evidence>
<feature type="region of interest" description="Disordered" evidence="3">
    <location>
        <begin position="236"/>
        <end position="309"/>
    </location>
</feature>
<dbReference type="GO" id="GO:0005634">
    <property type="term" value="C:nucleus"/>
    <property type="evidence" value="ECO:0007669"/>
    <property type="project" value="UniProtKB-SubCell"/>
</dbReference>
<dbReference type="EnsemblMetazoa" id="GAUT050939-RA">
    <property type="protein sequence ID" value="GAUT050939-PA"/>
    <property type="gene ID" value="GAUT050939"/>
</dbReference>
<feature type="zinc finger region" description="C3H1-type" evidence="2">
    <location>
        <begin position="1340"/>
        <end position="1367"/>
    </location>
</feature>
<feature type="compositionally biased region" description="Basic and acidic residues" evidence="3">
    <location>
        <begin position="350"/>
        <end position="366"/>
    </location>
</feature>
<feature type="compositionally biased region" description="Polar residues" evidence="3">
    <location>
        <begin position="293"/>
        <end position="303"/>
    </location>
</feature>
<feature type="compositionally biased region" description="Polar residues" evidence="3">
    <location>
        <begin position="720"/>
        <end position="735"/>
    </location>
</feature>
<dbReference type="GO" id="GO:0008270">
    <property type="term" value="F:zinc ion binding"/>
    <property type="evidence" value="ECO:0007669"/>
    <property type="project" value="UniProtKB-KW"/>
</dbReference>
<feature type="compositionally biased region" description="Basic and acidic residues" evidence="3">
    <location>
        <begin position="258"/>
        <end position="279"/>
    </location>
</feature>
<evidence type="ECO:0008006" key="8">
    <source>
        <dbReference type="Google" id="ProtNLM"/>
    </source>
</evidence>
<organism evidence="6 7">
    <name type="scientific">Glossina austeni</name>
    <name type="common">Savannah tsetse fly</name>
    <dbReference type="NCBI Taxonomy" id="7395"/>
    <lineage>
        <taxon>Eukaryota</taxon>
        <taxon>Metazoa</taxon>
        <taxon>Ecdysozoa</taxon>
        <taxon>Arthropoda</taxon>
        <taxon>Hexapoda</taxon>
        <taxon>Insecta</taxon>
        <taxon>Pterygota</taxon>
        <taxon>Neoptera</taxon>
        <taxon>Endopterygota</taxon>
        <taxon>Diptera</taxon>
        <taxon>Brachycera</taxon>
        <taxon>Muscomorpha</taxon>
        <taxon>Hippoboscoidea</taxon>
        <taxon>Glossinidae</taxon>
        <taxon>Glossina</taxon>
    </lineage>
</organism>
<feature type="compositionally biased region" description="Basic and acidic residues" evidence="3">
    <location>
        <begin position="519"/>
        <end position="542"/>
    </location>
</feature>
<dbReference type="InterPro" id="IPR017923">
    <property type="entry name" value="TFIIS_N"/>
</dbReference>
<dbReference type="STRING" id="7395.A0A1A9VXN5"/>
<name>A0A1A9VXN5_GLOAU</name>
<feature type="domain" description="TFIIS N-terminal" evidence="5">
    <location>
        <begin position="92"/>
        <end position="166"/>
    </location>
</feature>
<keyword evidence="1" id="KW-0539">Nucleus</keyword>
<evidence type="ECO:0000259" key="5">
    <source>
        <dbReference type="PROSITE" id="PS51319"/>
    </source>
</evidence>
<feature type="compositionally biased region" description="Low complexity" evidence="3">
    <location>
        <begin position="557"/>
        <end position="567"/>
    </location>
</feature>
<evidence type="ECO:0000256" key="3">
    <source>
        <dbReference type="SAM" id="MobiDB-lite"/>
    </source>
</evidence>
<proteinExistence type="predicted"/>
<dbReference type="Pfam" id="PF08711">
    <property type="entry name" value="Med26"/>
    <property type="match status" value="1"/>
</dbReference>
<keyword evidence="2" id="KW-0863">Zinc-finger</keyword>